<dbReference type="Proteomes" id="UP000574390">
    <property type="component" value="Unassembled WGS sequence"/>
</dbReference>
<evidence type="ECO:0000313" key="1">
    <source>
        <dbReference type="EMBL" id="KAF4733154.1"/>
    </source>
</evidence>
<sequence length="108" mass="12330">MDNPTRALCTYLTCCSSATQMFHYLFYRFARFRMRILTRLLFLLSILFALLPAATAAVLSVEQVYEQMMTDLVARRNEQLVVRRVEKIARGVAGLAAGLGAHVSQEWR</sequence>
<name>A0A7J6SJN0_PEROL</name>
<proteinExistence type="predicted"/>
<comment type="caution">
    <text evidence="1">The sequence shown here is derived from an EMBL/GenBank/DDBJ whole genome shotgun (WGS) entry which is preliminary data.</text>
</comment>
<reference evidence="1 2" key="1">
    <citation type="submission" date="2020-04" db="EMBL/GenBank/DDBJ databases">
        <title>Perkinsus olseni comparative genomics.</title>
        <authorList>
            <person name="Bogema D.R."/>
        </authorList>
    </citation>
    <scope>NUCLEOTIDE SEQUENCE [LARGE SCALE GENOMIC DNA]</scope>
    <source>
        <strain evidence="1">ATCC PRA-205</strain>
    </source>
</reference>
<dbReference type="AlphaFoldDB" id="A0A7J6SJN0"/>
<gene>
    <name evidence="1" type="ORF">FOZ62_019042</name>
</gene>
<protein>
    <submittedName>
        <fullName evidence="1">Uncharacterized protein</fullName>
    </submittedName>
</protein>
<accession>A0A7J6SJN0</accession>
<evidence type="ECO:0000313" key="2">
    <source>
        <dbReference type="Proteomes" id="UP000574390"/>
    </source>
</evidence>
<dbReference type="EMBL" id="JABANM010014125">
    <property type="protein sequence ID" value="KAF4733154.1"/>
    <property type="molecule type" value="Genomic_DNA"/>
</dbReference>
<organism evidence="1 2">
    <name type="scientific">Perkinsus olseni</name>
    <name type="common">Perkinsus atlanticus</name>
    <dbReference type="NCBI Taxonomy" id="32597"/>
    <lineage>
        <taxon>Eukaryota</taxon>
        <taxon>Sar</taxon>
        <taxon>Alveolata</taxon>
        <taxon>Perkinsozoa</taxon>
        <taxon>Perkinsea</taxon>
        <taxon>Perkinsida</taxon>
        <taxon>Perkinsidae</taxon>
        <taxon>Perkinsus</taxon>
    </lineage>
</organism>